<dbReference type="InterPro" id="IPR035919">
    <property type="entry name" value="EAL_sf"/>
</dbReference>
<evidence type="ECO:0000259" key="3">
    <source>
        <dbReference type="PROSITE" id="PS50887"/>
    </source>
</evidence>
<organism evidence="4 5">
    <name type="scientific">Roseivivax isoporae LMG 25204</name>
    <dbReference type="NCBI Taxonomy" id="1449351"/>
    <lineage>
        <taxon>Bacteria</taxon>
        <taxon>Pseudomonadati</taxon>
        <taxon>Pseudomonadota</taxon>
        <taxon>Alphaproteobacteria</taxon>
        <taxon>Rhodobacterales</taxon>
        <taxon>Roseobacteraceae</taxon>
        <taxon>Roseivivax</taxon>
    </lineage>
</organism>
<dbReference type="CDD" id="cd01949">
    <property type="entry name" value="GGDEF"/>
    <property type="match status" value="1"/>
</dbReference>
<dbReference type="SUPFAM" id="SSF55073">
    <property type="entry name" value="Nucleotide cyclase"/>
    <property type="match status" value="1"/>
</dbReference>
<dbReference type="AlphaFoldDB" id="X7FE40"/>
<dbReference type="CDD" id="cd01948">
    <property type="entry name" value="EAL"/>
    <property type="match status" value="1"/>
</dbReference>
<dbReference type="Proteomes" id="UP000023430">
    <property type="component" value="Unassembled WGS sequence"/>
</dbReference>
<dbReference type="EMBL" id="JAME01000004">
    <property type="protein sequence ID" value="ETX30319.1"/>
    <property type="molecule type" value="Genomic_DNA"/>
</dbReference>
<dbReference type="Gene3D" id="3.20.20.450">
    <property type="entry name" value="EAL domain"/>
    <property type="match status" value="1"/>
</dbReference>
<evidence type="ECO:0000259" key="2">
    <source>
        <dbReference type="PROSITE" id="PS50883"/>
    </source>
</evidence>
<dbReference type="Gene3D" id="3.30.70.270">
    <property type="match status" value="1"/>
</dbReference>
<dbReference type="PANTHER" id="PTHR44757:SF2">
    <property type="entry name" value="BIOFILM ARCHITECTURE MAINTENANCE PROTEIN MBAA"/>
    <property type="match status" value="1"/>
</dbReference>
<feature type="domain" description="EAL" evidence="2">
    <location>
        <begin position="346"/>
        <end position="598"/>
    </location>
</feature>
<dbReference type="Pfam" id="PF00990">
    <property type="entry name" value="GGDEF"/>
    <property type="match status" value="1"/>
</dbReference>
<sequence>MGQIGAMTEAGTPRPDDASAAQGRWRRAAELAGARRAARAAEDRLWAAIEALPDAFVLYDAEDRVALFNTKYRDLYAASAGAIRIGATFEEILRAGLAHGQYPEAAGREEAWLAERLERHRAPRGPIAQELPGGRHLQIHEVRLPNGDTAGFRVDVTEIKRRKQELREKAAALEVAATTDSLTGLRNRRGLERAVAELARTCPKSARFGLLHVDLDRFKPINSVFGHAAGDFALRRVAEVLTRSVRREDVVARVGGDEFVLVLTPPCDRRRAMAAAQRILSQCSEPVDWNGKTLRFGASIGIALGPAADLPRMQADADIALYEAKKGGRNRNLLFNADLRHRVEARKALSDDLLAGLSRGEIEAQYQPQVDAADGTLVGFEALARWRHPVRGLLGPQAFLGIAEDLGLVPTVDRLICDHAIATGRALVAAGHALSTVSVNVSMGRLTEGPFVQQLPSGPCDGFRLSLEILEAVDVDRDFDEIAWVFDALRERGILIEVDDFGSGRASLTSLLKIRPDRVKLDSQIVRAALEDTRGAGAMVRAIAEMCHGLGIPMTAEGIETAEHARLVREMGCDLLQGYYVSPPLDRGDLLSWAAARSAHRTA</sequence>
<dbReference type="Gene3D" id="3.30.450.20">
    <property type="entry name" value="PAS domain"/>
    <property type="match status" value="1"/>
</dbReference>
<dbReference type="InterPro" id="IPR052155">
    <property type="entry name" value="Biofilm_reg_signaling"/>
</dbReference>
<dbReference type="SMART" id="SM00052">
    <property type="entry name" value="EAL"/>
    <property type="match status" value="1"/>
</dbReference>
<accession>X7FE40</accession>
<evidence type="ECO:0000313" key="5">
    <source>
        <dbReference type="Proteomes" id="UP000023430"/>
    </source>
</evidence>
<comment type="caution">
    <text evidence="4">The sequence shown here is derived from an EMBL/GenBank/DDBJ whole genome shotgun (WGS) entry which is preliminary data.</text>
</comment>
<gene>
    <name evidence="4" type="ORF">RISW2_15905</name>
</gene>
<dbReference type="NCBIfam" id="TIGR00254">
    <property type="entry name" value="GGDEF"/>
    <property type="match status" value="1"/>
</dbReference>
<dbReference type="PROSITE" id="PS50887">
    <property type="entry name" value="GGDEF"/>
    <property type="match status" value="1"/>
</dbReference>
<dbReference type="SUPFAM" id="SSF55785">
    <property type="entry name" value="PYP-like sensor domain (PAS domain)"/>
    <property type="match status" value="1"/>
</dbReference>
<dbReference type="InterPro" id="IPR001633">
    <property type="entry name" value="EAL_dom"/>
</dbReference>
<dbReference type="Pfam" id="PF12860">
    <property type="entry name" value="PAS_7"/>
    <property type="match status" value="1"/>
</dbReference>
<protein>
    <recommendedName>
        <fullName evidence="6">Diguanylate cyclase</fullName>
    </recommendedName>
</protein>
<feature type="region of interest" description="Disordered" evidence="1">
    <location>
        <begin position="1"/>
        <end position="22"/>
    </location>
</feature>
<evidence type="ECO:0000313" key="4">
    <source>
        <dbReference type="EMBL" id="ETX30319.1"/>
    </source>
</evidence>
<feature type="domain" description="GGDEF" evidence="3">
    <location>
        <begin position="206"/>
        <end position="337"/>
    </location>
</feature>
<keyword evidence="5" id="KW-1185">Reference proteome</keyword>
<reference evidence="4 5" key="1">
    <citation type="submission" date="2014-01" db="EMBL/GenBank/DDBJ databases">
        <title>Roseivivax isoporae LMG 25204 Genome Sequencing.</title>
        <authorList>
            <person name="Lai Q."/>
            <person name="Li G."/>
            <person name="Shao Z."/>
        </authorList>
    </citation>
    <scope>NUCLEOTIDE SEQUENCE [LARGE SCALE GENOMIC DNA]</scope>
    <source>
        <strain evidence="4 5">LMG 25204</strain>
    </source>
</reference>
<dbReference type="InterPro" id="IPR029787">
    <property type="entry name" value="Nucleotide_cyclase"/>
</dbReference>
<dbReference type="PROSITE" id="PS50883">
    <property type="entry name" value="EAL"/>
    <property type="match status" value="1"/>
</dbReference>
<proteinExistence type="predicted"/>
<dbReference type="Pfam" id="PF00563">
    <property type="entry name" value="EAL"/>
    <property type="match status" value="1"/>
</dbReference>
<evidence type="ECO:0008006" key="6">
    <source>
        <dbReference type="Google" id="ProtNLM"/>
    </source>
</evidence>
<dbReference type="PATRIC" id="fig|1449351.3.peg.740"/>
<dbReference type="PANTHER" id="PTHR44757">
    <property type="entry name" value="DIGUANYLATE CYCLASE DGCP"/>
    <property type="match status" value="1"/>
</dbReference>
<dbReference type="eggNOG" id="COG5001">
    <property type="taxonomic scope" value="Bacteria"/>
</dbReference>
<name>X7FE40_9RHOB</name>
<evidence type="ECO:0000256" key="1">
    <source>
        <dbReference type="SAM" id="MobiDB-lite"/>
    </source>
</evidence>
<dbReference type="SMART" id="SM00267">
    <property type="entry name" value="GGDEF"/>
    <property type="match status" value="1"/>
</dbReference>
<dbReference type="InterPro" id="IPR035965">
    <property type="entry name" value="PAS-like_dom_sf"/>
</dbReference>
<dbReference type="SUPFAM" id="SSF141868">
    <property type="entry name" value="EAL domain-like"/>
    <property type="match status" value="1"/>
</dbReference>
<dbReference type="STRING" id="1449351.RISW2_15905"/>
<dbReference type="InterPro" id="IPR043128">
    <property type="entry name" value="Rev_trsase/Diguanyl_cyclase"/>
</dbReference>
<dbReference type="InterPro" id="IPR000160">
    <property type="entry name" value="GGDEF_dom"/>
</dbReference>